<keyword evidence="4" id="KW-0472">Membrane</keyword>
<dbReference type="HOGENOM" id="CLU_1111937_0_0_1"/>
<dbReference type="EMBL" id="KN837303">
    <property type="protein sequence ID" value="KIJ28547.1"/>
    <property type="molecule type" value="Genomic_DNA"/>
</dbReference>
<dbReference type="AlphaFoldDB" id="A0A0C9UHY0"/>
<evidence type="ECO:0000313" key="6">
    <source>
        <dbReference type="Proteomes" id="UP000054279"/>
    </source>
</evidence>
<dbReference type="GO" id="GO:0050661">
    <property type="term" value="F:NADP binding"/>
    <property type="evidence" value="ECO:0007669"/>
    <property type="project" value="InterPro"/>
</dbReference>
<dbReference type="GO" id="GO:0050660">
    <property type="term" value="F:flavin adenine dinucleotide binding"/>
    <property type="evidence" value="ECO:0007669"/>
    <property type="project" value="InterPro"/>
</dbReference>
<sequence>MCAPNTDAIIDLAPFPSHFLPNGQAIFPPSNSPWALRIMNHAVFPDTVIYATGFQTALPFLDKSYPTPKEADLRSIAQTGSENFAYIGFLRPGLGAIPPIAEMQAMFWIQLLKGSVVRPLSSPNYRLIVKETARITHGVNHALYVSTLAKDIGAAPGLFELWWNYGTRVLVSYALGAPFTPFYRLIGPYSFPDSAKIAKTELWDTIARRGIIMNLLLGVLPMCFYLTLNAIVYILDTLVKLSSQLWNKLV</sequence>
<protein>
    <submittedName>
        <fullName evidence="5">Unplaced genomic scaffold SPHSTscaffold_228, whole genome shotgun sequence</fullName>
    </submittedName>
</protein>
<evidence type="ECO:0000256" key="4">
    <source>
        <dbReference type="SAM" id="Phobius"/>
    </source>
</evidence>
<evidence type="ECO:0000256" key="3">
    <source>
        <dbReference type="ARBA" id="ARBA00023002"/>
    </source>
</evidence>
<keyword evidence="4" id="KW-0812">Transmembrane</keyword>
<dbReference type="OrthoDB" id="74360at2759"/>
<evidence type="ECO:0000313" key="5">
    <source>
        <dbReference type="EMBL" id="KIJ28547.1"/>
    </source>
</evidence>
<reference evidence="5 6" key="1">
    <citation type="submission" date="2014-06" db="EMBL/GenBank/DDBJ databases">
        <title>Evolutionary Origins and Diversification of the Mycorrhizal Mutualists.</title>
        <authorList>
            <consortium name="DOE Joint Genome Institute"/>
            <consortium name="Mycorrhizal Genomics Consortium"/>
            <person name="Kohler A."/>
            <person name="Kuo A."/>
            <person name="Nagy L.G."/>
            <person name="Floudas D."/>
            <person name="Copeland A."/>
            <person name="Barry K.W."/>
            <person name="Cichocki N."/>
            <person name="Veneault-Fourrey C."/>
            <person name="LaButti K."/>
            <person name="Lindquist E.A."/>
            <person name="Lipzen A."/>
            <person name="Lundell T."/>
            <person name="Morin E."/>
            <person name="Murat C."/>
            <person name="Riley R."/>
            <person name="Ohm R."/>
            <person name="Sun H."/>
            <person name="Tunlid A."/>
            <person name="Henrissat B."/>
            <person name="Grigoriev I.V."/>
            <person name="Hibbett D.S."/>
            <person name="Martin F."/>
        </authorList>
    </citation>
    <scope>NUCLEOTIDE SEQUENCE [LARGE SCALE GENOMIC DNA]</scope>
    <source>
        <strain evidence="5 6">SS14</strain>
    </source>
</reference>
<dbReference type="Pfam" id="PF00743">
    <property type="entry name" value="FMO-like"/>
    <property type="match status" value="1"/>
</dbReference>
<keyword evidence="2" id="KW-0274">FAD</keyword>
<gene>
    <name evidence="5" type="ORF">M422DRAFT_270149</name>
</gene>
<proteinExistence type="predicted"/>
<keyword evidence="4" id="KW-1133">Transmembrane helix</keyword>
<dbReference type="Proteomes" id="UP000054279">
    <property type="component" value="Unassembled WGS sequence"/>
</dbReference>
<dbReference type="InterPro" id="IPR050346">
    <property type="entry name" value="FMO-like"/>
</dbReference>
<keyword evidence="6" id="KW-1185">Reference proteome</keyword>
<keyword evidence="1" id="KW-0285">Flavoprotein</keyword>
<dbReference type="PANTHER" id="PTHR23023">
    <property type="entry name" value="DIMETHYLANILINE MONOOXYGENASE"/>
    <property type="match status" value="1"/>
</dbReference>
<dbReference type="InterPro" id="IPR020946">
    <property type="entry name" value="Flavin_mOase-like"/>
</dbReference>
<feature type="transmembrane region" description="Helical" evidence="4">
    <location>
        <begin position="215"/>
        <end position="235"/>
    </location>
</feature>
<name>A0A0C9UHY0_SPHS4</name>
<organism evidence="5 6">
    <name type="scientific">Sphaerobolus stellatus (strain SS14)</name>
    <dbReference type="NCBI Taxonomy" id="990650"/>
    <lineage>
        <taxon>Eukaryota</taxon>
        <taxon>Fungi</taxon>
        <taxon>Dikarya</taxon>
        <taxon>Basidiomycota</taxon>
        <taxon>Agaricomycotina</taxon>
        <taxon>Agaricomycetes</taxon>
        <taxon>Phallomycetidae</taxon>
        <taxon>Geastrales</taxon>
        <taxon>Sphaerobolaceae</taxon>
        <taxon>Sphaerobolus</taxon>
    </lineage>
</organism>
<keyword evidence="3" id="KW-0560">Oxidoreductase</keyword>
<evidence type="ECO:0000256" key="1">
    <source>
        <dbReference type="ARBA" id="ARBA00022630"/>
    </source>
</evidence>
<dbReference type="GO" id="GO:0004499">
    <property type="term" value="F:N,N-dimethylaniline monooxygenase activity"/>
    <property type="evidence" value="ECO:0007669"/>
    <property type="project" value="InterPro"/>
</dbReference>
<evidence type="ECO:0000256" key="2">
    <source>
        <dbReference type="ARBA" id="ARBA00022827"/>
    </source>
</evidence>
<accession>A0A0C9UHY0</accession>